<dbReference type="InterPro" id="IPR053164">
    <property type="entry name" value="IS1016-like_transposase"/>
</dbReference>
<dbReference type="Proteomes" id="UP001620626">
    <property type="component" value="Unassembled WGS sequence"/>
</dbReference>
<sequence>MFTIIYMWIEDYRNKNAVKELDVTEHTIVNFFNFCRQKCSKQAKIGGKNKVVEIDETCWTKMKHHRGKPKKGSQIWMFGAIERGEGGQAFCVQVKNRKKRTLYRQIKKWIRPGSIIISDEWPAYLKMSLHLPQYEHYLIRHKKATGGGFSKIITLPNGTEFNVNTNKCEGFCFGDVTFAPQTLAPPTLAPPTFAPRHLRRRHLRRCRLRRRHLRRDSCAADTCAAQPK</sequence>
<evidence type="ECO:0000259" key="1">
    <source>
        <dbReference type="SMART" id="SM01126"/>
    </source>
</evidence>
<organism evidence="2 3">
    <name type="scientific">Heterodera trifolii</name>
    <dbReference type="NCBI Taxonomy" id="157864"/>
    <lineage>
        <taxon>Eukaryota</taxon>
        <taxon>Metazoa</taxon>
        <taxon>Ecdysozoa</taxon>
        <taxon>Nematoda</taxon>
        <taxon>Chromadorea</taxon>
        <taxon>Rhabditida</taxon>
        <taxon>Tylenchina</taxon>
        <taxon>Tylenchomorpha</taxon>
        <taxon>Tylenchoidea</taxon>
        <taxon>Heteroderidae</taxon>
        <taxon>Heteroderinae</taxon>
        <taxon>Heterodera</taxon>
    </lineage>
</organism>
<protein>
    <recommendedName>
        <fullName evidence="1">ISXO2-like transposase domain-containing protein</fullName>
    </recommendedName>
</protein>
<evidence type="ECO:0000313" key="3">
    <source>
        <dbReference type="Proteomes" id="UP001620626"/>
    </source>
</evidence>
<dbReference type="EMBL" id="JBICBT010000942">
    <property type="protein sequence ID" value="KAL3091397.1"/>
    <property type="molecule type" value="Genomic_DNA"/>
</dbReference>
<keyword evidence="3" id="KW-1185">Reference proteome</keyword>
<dbReference type="PANTHER" id="PTHR47163">
    <property type="entry name" value="DDE_TNP_IS1595 DOMAIN-CONTAINING PROTEIN"/>
    <property type="match status" value="1"/>
</dbReference>
<dbReference type="InterPro" id="IPR024445">
    <property type="entry name" value="Tnp_ISXO2-like"/>
</dbReference>
<proteinExistence type="predicted"/>
<name>A0ABD2JL91_9BILA</name>
<dbReference type="SMART" id="SM01126">
    <property type="entry name" value="DDE_Tnp_IS1595"/>
    <property type="match status" value="1"/>
</dbReference>
<reference evidence="2 3" key="1">
    <citation type="submission" date="2024-10" db="EMBL/GenBank/DDBJ databases">
        <authorList>
            <person name="Kim D."/>
        </authorList>
    </citation>
    <scope>NUCLEOTIDE SEQUENCE [LARGE SCALE GENOMIC DNA]</scope>
    <source>
        <strain evidence="2">BH-2024</strain>
    </source>
</reference>
<gene>
    <name evidence="2" type="ORF">niasHT_025159</name>
</gene>
<dbReference type="AlphaFoldDB" id="A0ABD2JL91"/>
<dbReference type="Pfam" id="PF12762">
    <property type="entry name" value="DDE_Tnp_IS1595"/>
    <property type="match status" value="1"/>
</dbReference>
<accession>A0ABD2JL91</accession>
<comment type="caution">
    <text evidence="2">The sequence shown here is derived from an EMBL/GenBank/DDBJ whole genome shotgun (WGS) entry which is preliminary data.</text>
</comment>
<dbReference type="PANTHER" id="PTHR47163:SF2">
    <property type="entry name" value="SI:DKEY-17M8.2"/>
    <property type="match status" value="1"/>
</dbReference>
<evidence type="ECO:0000313" key="2">
    <source>
        <dbReference type="EMBL" id="KAL3091397.1"/>
    </source>
</evidence>
<feature type="domain" description="ISXO2-like transposase" evidence="1">
    <location>
        <begin position="44"/>
        <end position="211"/>
    </location>
</feature>